<keyword evidence="2" id="KW-1185">Reference proteome</keyword>
<dbReference type="Gene3D" id="3.40.30.10">
    <property type="entry name" value="Glutaredoxin"/>
    <property type="match status" value="1"/>
</dbReference>
<dbReference type="RefSeq" id="WP_180500166.1">
    <property type="nucleotide sequence ID" value="NZ_CAIJCS010000019.1"/>
</dbReference>
<accession>A0A6V6Y4E2</accession>
<dbReference type="InterPro" id="IPR036249">
    <property type="entry name" value="Thioredoxin-like_sf"/>
</dbReference>
<dbReference type="AlphaFoldDB" id="A0A6V6Y4E2"/>
<sequence>MIRLYETPLCPDCIEAEKKLKEKKIVCEQINITETITNLKEFMKLRDENAAFDEIKNKGQIGVPAFLKEDGRVVFSVDEL</sequence>
<reference evidence="1 2" key="1">
    <citation type="submission" date="2020-06" db="EMBL/GenBank/DDBJ databases">
        <authorList>
            <person name="Criscuolo A."/>
        </authorList>
    </citation>
    <scope>NUCLEOTIDE SEQUENCE [LARGE SCALE GENOMIC DNA]</scope>
    <source>
        <strain evidence="1">1804121828</strain>
    </source>
</reference>
<organism evidence="1 2">
    <name type="scientific">Aedoeadaptatus nemausensis</name>
    <dbReference type="NCBI Taxonomy" id="2582829"/>
    <lineage>
        <taxon>Bacteria</taxon>
        <taxon>Bacillati</taxon>
        <taxon>Bacillota</taxon>
        <taxon>Tissierellia</taxon>
        <taxon>Tissierellales</taxon>
        <taxon>Peptoniphilaceae</taxon>
        <taxon>Aedoeadaptatus</taxon>
    </lineage>
</organism>
<evidence type="ECO:0000313" key="2">
    <source>
        <dbReference type="Proteomes" id="UP000586454"/>
    </source>
</evidence>
<name>A0A6V6Y4E2_9FIRM</name>
<evidence type="ECO:0000313" key="1">
    <source>
        <dbReference type="EMBL" id="CAC9932044.1"/>
    </source>
</evidence>
<protein>
    <submittedName>
        <fullName evidence="1">Putative glutaredoxin</fullName>
    </submittedName>
</protein>
<gene>
    <name evidence="1" type="ORF">PEPNEM18_01159</name>
</gene>
<comment type="caution">
    <text evidence="1">The sequence shown here is derived from an EMBL/GenBank/DDBJ whole genome shotgun (WGS) entry which is preliminary data.</text>
</comment>
<dbReference type="Proteomes" id="UP000586454">
    <property type="component" value="Unassembled WGS sequence"/>
</dbReference>
<proteinExistence type="predicted"/>
<dbReference type="SUPFAM" id="SSF52833">
    <property type="entry name" value="Thioredoxin-like"/>
    <property type="match status" value="1"/>
</dbReference>
<dbReference type="EMBL" id="CAIJCS010000019">
    <property type="protein sequence ID" value="CAC9932044.1"/>
    <property type="molecule type" value="Genomic_DNA"/>
</dbReference>